<evidence type="ECO:0000256" key="8">
    <source>
        <dbReference type="PIRSR" id="PIRSR001021-2"/>
    </source>
</evidence>
<dbReference type="eggNOG" id="COG0366">
    <property type="taxonomic scope" value="Bacteria"/>
</dbReference>
<keyword evidence="4" id="KW-0378">Hydrolase</keyword>
<evidence type="ECO:0000256" key="5">
    <source>
        <dbReference type="ARBA" id="ARBA00023277"/>
    </source>
</evidence>
<feature type="binding site" evidence="8">
    <location>
        <position position="187"/>
    </location>
    <ligand>
        <name>Ca(2+)</name>
        <dbReference type="ChEBI" id="CHEBI:29108"/>
        <label>2</label>
    </ligand>
</feature>
<dbReference type="Gene3D" id="3.20.20.80">
    <property type="entry name" value="Glycosidases"/>
    <property type="match status" value="1"/>
</dbReference>
<dbReference type="NCBIfam" id="NF006969">
    <property type="entry name" value="PRK09441.1-2"/>
    <property type="match status" value="1"/>
</dbReference>
<keyword evidence="8" id="KW-0106">Calcium</keyword>
<feature type="binding site" evidence="8">
    <location>
        <position position="206"/>
    </location>
    <ligand>
        <name>Ca(2+)</name>
        <dbReference type="ChEBI" id="CHEBI:29108"/>
        <label>2</label>
    </ligand>
</feature>
<feature type="domain" description="Glycosyl hydrolase family 13 catalytic" evidence="9">
    <location>
        <begin position="6"/>
        <end position="403"/>
    </location>
</feature>
<dbReference type="Pfam" id="PF00128">
    <property type="entry name" value="Alpha-amylase"/>
    <property type="match status" value="1"/>
</dbReference>
<dbReference type="HOGENOM" id="CLU_024572_2_1_12"/>
<evidence type="ECO:0000256" key="6">
    <source>
        <dbReference type="ARBA" id="ARBA00023295"/>
    </source>
</evidence>
<protein>
    <submittedName>
        <fullName evidence="10">Glycosidase</fullName>
    </submittedName>
</protein>
<feature type="active site" description="Proton donor" evidence="7">
    <location>
        <position position="265"/>
    </location>
</feature>
<feature type="binding site" evidence="8">
    <location>
        <position position="204"/>
    </location>
    <ligand>
        <name>Ca(2+)</name>
        <dbReference type="ChEBI" id="CHEBI:29108"/>
        <label>1</label>
    </ligand>
</feature>
<gene>
    <name evidence="10" type="ordered locus">Spiaf_2269</name>
</gene>
<dbReference type="RefSeq" id="WP_014456288.1">
    <property type="nucleotide sequence ID" value="NC_017098.1"/>
</dbReference>
<keyword evidence="11" id="KW-1185">Reference proteome</keyword>
<accession>H9ULB2</accession>
<comment type="similarity">
    <text evidence="2">Belongs to the glycosyl hydrolase 13 family.</text>
</comment>
<dbReference type="EMBL" id="CP003282">
    <property type="protein sequence ID" value="AFG38305.1"/>
    <property type="molecule type" value="Genomic_DNA"/>
</dbReference>
<dbReference type="CDD" id="cd11318">
    <property type="entry name" value="AmyAc_bac_fung_AmyA"/>
    <property type="match status" value="1"/>
</dbReference>
<dbReference type="PANTHER" id="PTHR43447">
    <property type="entry name" value="ALPHA-AMYLASE"/>
    <property type="match status" value="1"/>
</dbReference>
<feature type="active site" description="Nucleophile" evidence="7">
    <location>
        <position position="235"/>
    </location>
</feature>
<dbReference type="InterPro" id="IPR006047">
    <property type="entry name" value="GH13_cat_dom"/>
</dbReference>
<evidence type="ECO:0000256" key="4">
    <source>
        <dbReference type="ARBA" id="ARBA00022801"/>
    </source>
</evidence>
<feature type="binding site" evidence="8">
    <location>
        <position position="198"/>
    </location>
    <ligand>
        <name>Ca(2+)</name>
        <dbReference type="ChEBI" id="CHEBI:29108"/>
        <label>1</label>
    </ligand>
</feature>
<dbReference type="PIRSF" id="PIRSF001021">
    <property type="entry name" value="Alph-amls_thrmst"/>
    <property type="match status" value="1"/>
</dbReference>
<dbReference type="InterPro" id="IPR015237">
    <property type="entry name" value="Alpha-amylase_C_pro"/>
</dbReference>
<feature type="binding site" evidence="8">
    <location>
        <position position="239"/>
    </location>
    <ligand>
        <name>Ca(2+)</name>
        <dbReference type="ChEBI" id="CHEBI:29108"/>
        <label>1</label>
    </ligand>
</feature>
<dbReference type="PATRIC" id="fig|889378.3.peg.2245"/>
<dbReference type="Proteomes" id="UP000007383">
    <property type="component" value="Chromosome"/>
</dbReference>
<dbReference type="SMART" id="SM00642">
    <property type="entry name" value="Aamy"/>
    <property type="match status" value="1"/>
</dbReference>
<evidence type="ECO:0000256" key="3">
    <source>
        <dbReference type="ARBA" id="ARBA00022723"/>
    </source>
</evidence>
<sequence>MSNRRGVILQFFHWYNKDDGKLWNKLSDEAESLSKAGFSSVWLPPAYKGHVGASDTGYGVYDLYDLGEFDQKGSVRTKYGTKDEYLRAIKTLQKFGMQSYADIVLNHRMGADATEIVNATPYSKENRQQPKGDLHEIEAHTHFSFPARKGKYSNFEWHWWHFDAVDFNQRSPDDSSTIYVFEGKTFDDYVSGEYGNYDYLMGCDLDFQNDEVREELIKWGKWYLDVTGVDGFRLDAIKHIPSWFFPIWLNEIRKHAGKELPVAGEYWDPDIGNLITYLEQTESSLMLFDVPLHYNFHSASIGGNGYDLRNIYKNTLMKERPSSAVTFVSNHDSQALQALESVVEPWFKPLAYALILLRREGYPCVFYADYYGAEYTDHGNDGDTHEISMPSHKWLIDKFLHARKNFTFGEQIDYFDHSNVIGWTFSGDNEHPGAMAVLMSNGSEGKKAMNTGKARETFIDITEHIKEKVETDENGWGEFVCPAGSLSVWISIKA</sequence>
<evidence type="ECO:0000256" key="7">
    <source>
        <dbReference type="PIRSR" id="PIRSR001021-1"/>
    </source>
</evidence>
<dbReference type="STRING" id="889378.Spiaf_2269"/>
<dbReference type="Gene3D" id="2.60.40.1180">
    <property type="entry name" value="Golgi alpha-mannosidase II"/>
    <property type="match status" value="1"/>
</dbReference>
<evidence type="ECO:0000313" key="10">
    <source>
        <dbReference type="EMBL" id="AFG38305.1"/>
    </source>
</evidence>
<comment type="cofactor">
    <cofactor evidence="1">
        <name>Ca(2+)</name>
        <dbReference type="ChEBI" id="CHEBI:29108"/>
    </cofactor>
</comment>
<feature type="binding site" evidence="8">
    <location>
        <position position="163"/>
    </location>
    <ligand>
        <name>Ca(2+)</name>
        <dbReference type="ChEBI" id="CHEBI:29108"/>
        <label>2</label>
    </ligand>
</feature>
<keyword evidence="6 10" id="KW-0326">Glycosidase</keyword>
<dbReference type="InterPro" id="IPR013780">
    <property type="entry name" value="Glyco_hydro_b"/>
</dbReference>
<keyword evidence="3 8" id="KW-0479">Metal-binding</keyword>
<evidence type="ECO:0000313" key="11">
    <source>
        <dbReference type="Proteomes" id="UP000007383"/>
    </source>
</evidence>
<name>H9ULB2_SPIAZ</name>
<dbReference type="KEGG" id="sfc:Spiaf_2269"/>
<dbReference type="SUPFAM" id="SSF51445">
    <property type="entry name" value="(Trans)glycosidases"/>
    <property type="match status" value="1"/>
</dbReference>
<dbReference type="InterPro" id="IPR017853">
    <property type="entry name" value="GH"/>
</dbReference>
<dbReference type="Gene3D" id="2.40.30.140">
    <property type="match status" value="1"/>
</dbReference>
<dbReference type="Pfam" id="PF09154">
    <property type="entry name" value="Alpha-amy_C_pro"/>
    <property type="match status" value="1"/>
</dbReference>
<dbReference type="InterPro" id="IPR013776">
    <property type="entry name" value="A-amylase_thermo"/>
</dbReference>
<organism evidence="10 11">
    <name type="scientific">Spirochaeta africana (strain ATCC 700263 / DSM 8902 / Z-7692)</name>
    <dbReference type="NCBI Taxonomy" id="889378"/>
    <lineage>
        <taxon>Bacteria</taxon>
        <taxon>Pseudomonadati</taxon>
        <taxon>Spirochaetota</taxon>
        <taxon>Spirochaetia</taxon>
        <taxon>Spirochaetales</taxon>
        <taxon>Spirochaetaceae</taxon>
        <taxon>Spirochaeta</taxon>
    </lineage>
</organism>
<dbReference type="GO" id="GO:0005509">
    <property type="term" value="F:calcium ion binding"/>
    <property type="evidence" value="ECO:0007669"/>
    <property type="project" value="InterPro"/>
</dbReference>
<feature type="binding site" evidence="8">
    <location>
        <position position="106"/>
    </location>
    <ligand>
        <name>Ca(2+)</name>
        <dbReference type="ChEBI" id="CHEBI:29108"/>
        <label>1</label>
    </ligand>
</feature>
<evidence type="ECO:0000256" key="1">
    <source>
        <dbReference type="ARBA" id="ARBA00001913"/>
    </source>
</evidence>
<keyword evidence="5" id="KW-0119">Carbohydrate metabolism</keyword>
<dbReference type="OrthoDB" id="368247at2"/>
<dbReference type="NCBIfam" id="NF006968">
    <property type="entry name" value="PRK09441.1-1"/>
    <property type="match status" value="1"/>
</dbReference>
<evidence type="ECO:0000259" key="9">
    <source>
        <dbReference type="SMART" id="SM00642"/>
    </source>
</evidence>
<proteinExistence type="inferred from homology"/>
<dbReference type="AlphaFoldDB" id="H9ULB2"/>
<reference evidence="11" key="1">
    <citation type="journal article" date="2013" name="Stand. Genomic Sci.">
        <title>Complete genome sequence of the halophilic bacterium Spirochaeta africana type strain (Z-7692(T)) from the alkaline Lake Magadi in the East African Rift.</title>
        <authorList>
            <person name="Liolos K."/>
            <person name="Abt B."/>
            <person name="Scheuner C."/>
            <person name="Teshima H."/>
            <person name="Held B."/>
            <person name="Lapidus A."/>
            <person name="Nolan M."/>
            <person name="Lucas S."/>
            <person name="Deshpande S."/>
            <person name="Cheng J.F."/>
            <person name="Tapia R."/>
            <person name="Goodwin L.A."/>
            <person name="Pitluck S."/>
            <person name="Pagani I."/>
            <person name="Ivanova N."/>
            <person name="Mavromatis K."/>
            <person name="Mikhailova N."/>
            <person name="Huntemann M."/>
            <person name="Pati A."/>
            <person name="Chen A."/>
            <person name="Palaniappan K."/>
            <person name="Land M."/>
            <person name="Rohde M."/>
            <person name="Tindall B.J."/>
            <person name="Detter J.C."/>
            <person name="Goker M."/>
            <person name="Bristow J."/>
            <person name="Eisen J.A."/>
            <person name="Markowitz V."/>
            <person name="Hugenholtz P."/>
            <person name="Woyke T."/>
            <person name="Klenk H.P."/>
            <person name="Kyrpides N.C."/>
        </authorList>
    </citation>
    <scope>NUCLEOTIDE SEQUENCE</scope>
    <source>
        <strain evidence="11">ATCC 700263 / DSM 8902 / Z-7692</strain>
    </source>
</reference>
<evidence type="ECO:0000256" key="2">
    <source>
        <dbReference type="ARBA" id="ARBA00008061"/>
    </source>
</evidence>
<dbReference type="SUPFAM" id="SSF51011">
    <property type="entry name" value="Glycosyl hydrolase domain"/>
    <property type="match status" value="1"/>
</dbReference>
<dbReference type="GO" id="GO:0004553">
    <property type="term" value="F:hydrolase activity, hydrolyzing O-glycosyl compounds"/>
    <property type="evidence" value="ECO:0007669"/>
    <property type="project" value="InterPro"/>
</dbReference>
<dbReference type="GO" id="GO:0005975">
    <property type="term" value="P:carbohydrate metabolic process"/>
    <property type="evidence" value="ECO:0007669"/>
    <property type="project" value="InterPro"/>
</dbReference>